<dbReference type="EMBL" id="DF970270">
    <property type="protein sequence ID" value="GAP67394.1"/>
    <property type="molecule type" value="Genomic_DNA"/>
</dbReference>
<dbReference type="InterPro" id="IPR012902">
    <property type="entry name" value="N_methyl_site"/>
</dbReference>
<reference evidence="2" key="1">
    <citation type="submission" date="2015-03" db="EMBL/GenBank/DDBJ databases">
        <title>Draft genome sequence of Mizugakiibacter sediminis skMP5.</title>
        <authorList>
            <person name="Watanabe T."/>
            <person name="Kojima H."/>
            <person name="Fukui M."/>
        </authorList>
    </citation>
    <scope>NUCLEOTIDE SEQUENCE</scope>
    <source>
        <strain evidence="2">SkMP5</strain>
    </source>
</reference>
<dbReference type="InterPro" id="IPR045584">
    <property type="entry name" value="Pilin-like"/>
</dbReference>
<protein>
    <submittedName>
        <fullName evidence="2">Fimbrial protein</fullName>
    </submittedName>
    <submittedName>
        <fullName evidence="3">Type IV pilus assembly protein</fullName>
    </submittedName>
</protein>
<sequence>MRTTRGFSLIELMVVVAIIVILGAIAIPSYRQYALRAHRTDAKRTLMDAAQRQERYFYSNNRYAATAASIGLSSSSAGSYYTFGIVSASTTAYALQATPVGAQTQDTQCGTLGLDSAGRRTVSGTSASTPDDCWGK</sequence>
<keyword evidence="1" id="KW-0812">Transmembrane</keyword>
<dbReference type="GO" id="GO:0043683">
    <property type="term" value="P:type IV pilus assembly"/>
    <property type="evidence" value="ECO:0007669"/>
    <property type="project" value="InterPro"/>
</dbReference>
<proteinExistence type="predicted"/>
<dbReference type="Proteomes" id="UP000253740">
    <property type="component" value="Unassembled WGS sequence"/>
</dbReference>
<evidence type="ECO:0000313" key="3">
    <source>
        <dbReference type="EMBL" id="GAP67394.1"/>
    </source>
</evidence>
<evidence type="ECO:0000313" key="2">
    <source>
        <dbReference type="EMBL" id="GAN43792.1"/>
    </source>
</evidence>
<evidence type="ECO:0000256" key="1">
    <source>
        <dbReference type="SAM" id="Phobius"/>
    </source>
</evidence>
<dbReference type="STRING" id="1475481.GCA_000953855_02764"/>
<name>A0A0K8QR38_9GAMM</name>
<keyword evidence="1" id="KW-0472">Membrane</keyword>
<dbReference type="InterPro" id="IPR031982">
    <property type="entry name" value="PilE-like"/>
</dbReference>
<gene>
    <name evidence="2" type="ORF">MBSD_0303</name>
    <name evidence="3" type="ORF">MBSD_n2717</name>
</gene>
<dbReference type="AlphaFoldDB" id="A0A0K8QR38"/>
<accession>A0A0K8QR38</accession>
<dbReference type="PROSITE" id="PS00409">
    <property type="entry name" value="PROKAR_NTER_METHYL"/>
    <property type="match status" value="1"/>
</dbReference>
<keyword evidence="4" id="KW-1185">Reference proteome</keyword>
<dbReference type="Pfam" id="PF07963">
    <property type="entry name" value="N_methyl"/>
    <property type="match status" value="1"/>
</dbReference>
<dbReference type="EMBL" id="DF952378">
    <property type="protein sequence ID" value="GAN43792.1"/>
    <property type="molecule type" value="Genomic_DNA"/>
</dbReference>
<dbReference type="SUPFAM" id="SSF54523">
    <property type="entry name" value="Pili subunits"/>
    <property type="match status" value="1"/>
</dbReference>
<feature type="transmembrane region" description="Helical" evidence="1">
    <location>
        <begin position="6"/>
        <end position="27"/>
    </location>
</feature>
<dbReference type="Gene3D" id="3.30.700.10">
    <property type="entry name" value="Glycoprotein, Type 4 Pilin"/>
    <property type="match status" value="1"/>
</dbReference>
<keyword evidence="1" id="KW-1133">Transmembrane helix</keyword>
<dbReference type="OrthoDB" id="5296638at2"/>
<organism evidence="3">
    <name type="scientific">Mizugakiibacter sediminis</name>
    <dbReference type="NCBI Taxonomy" id="1475481"/>
    <lineage>
        <taxon>Bacteria</taxon>
        <taxon>Pseudomonadati</taxon>
        <taxon>Pseudomonadota</taxon>
        <taxon>Gammaproteobacteria</taxon>
        <taxon>Lysobacterales</taxon>
        <taxon>Rhodanobacteraceae</taxon>
        <taxon>Mizugakiibacter</taxon>
    </lineage>
</organism>
<evidence type="ECO:0000313" key="4">
    <source>
        <dbReference type="Proteomes" id="UP000253740"/>
    </source>
</evidence>
<dbReference type="RefSeq" id="WP_062537941.1">
    <property type="nucleotide sequence ID" value="NZ_DF970270.1"/>
</dbReference>
<dbReference type="HOGENOM" id="CLU_091705_6_1_6"/>
<reference evidence="3" key="2">
    <citation type="submission" date="2015-08" db="EMBL/GenBank/DDBJ databases">
        <title>Complete DNA Sequence of Pseudomonas syringae pv. actinidiae, the Causal Agent of Kiwifruit Canker Disease.</title>
        <authorList>
            <person name="Rikkerink E.H.A."/>
            <person name="Fineran P.C."/>
        </authorList>
    </citation>
    <scope>NUCLEOTIDE SEQUENCE</scope>
    <source>
        <strain evidence="3">SkMP5</strain>
    </source>
</reference>
<dbReference type="NCBIfam" id="TIGR02532">
    <property type="entry name" value="IV_pilin_GFxxxE"/>
    <property type="match status" value="1"/>
</dbReference>
<dbReference type="Pfam" id="PF16732">
    <property type="entry name" value="ComP_DUS"/>
    <property type="match status" value="1"/>
</dbReference>